<accession>A0A9J6GSK0</accession>
<evidence type="ECO:0000313" key="2">
    <source>
        <dbReference type="EMBL" id="KAH9378410.1"/>
    </source>
</evidence>
<feature type="region of interest" description="Disordered" evidence="1">
    <location>
        <begin position="1"/>
        <end position="56"/>
    </location>
</feature>
<keyword evidence="3" id="KW-1185">Reference proteome</keyword>
<dbReference type="EMBL" id="JABSTR010000008">
    <property type="protein sequence ID" value="KAH9378410.1"/>
    <property type="molecule type" value="Genomic_DNA"/>
</dbReference>
<dbReference type="VEuPathDB" id="VectorBase:HLOH_052913"/>
<dbReference type="Proteomes" id="UP000821853">
    <property type="component" value="Unassembled WGS sequence"/>
</dbReference>
<feature type="region of interest" description="Disordered" evidence="1">
    <location>
        <begin position="101"/>
        <end position="125"/>
    </location>
</feature>
<reference evidence="2 3" key="1">
    <citation type="journal article" date="2020" name="Cell">
        <title>Large-Scale Comparative Analyses of Tick Genomes Elucidate Their Genetic Diversity and Vector Capacities.</title>
        <authorList>
            <consortium name="Tick Genome and Microbiome Consortium (TIGMIC)"/>
            <person name="Jia N."/>
            <person name="Wang J."/>
            <person name="Shi W."/>
            <person name="Du L."/>
            <person name="Sun Y."/>
            <person name="Zhan W."/>
            <person name="Jiang J.F."/>
            <person name="Wang Q."/>
            <person name="Zhang B."/>
            <person name="Ji P."/>
            <person name="Bell-Sakyi L."/>
            <person name="Cui X.M."/>
            <person name="Yuan T.T."/>
            <person name="Jiang B.G."/>
            <person name="Yang W.F."/>
            <person name="Lam T.T."/>
            <person name="Chang Q.C."/>
            <person name="Ding S.J."/>
            <person name="Wang X.J."/>
            <person name="Zhu J.G."/>
            <person name="Ruan X.D."/>
            <person name="Zhao L."/>
            <person name="Wei J.T."/>
            <person name="Ye R.Z."/>
            <person name="Que T.C."/>
            <person name="Du C.H."/>
            <person name="Zhou Y.H."/>
            <person name="Cheng J.X."/>
            <person name="Dai P.F."/>
            <person name="Guo W.B."/>
            <person name="Han X.H."/>
            <person name="Huang E.J."/>
            <person name="Li L.F."/>
            <person name="Wei W."/>
            <person name="Gao Y.C."/>
            <person name="Liu J.Z."/>
            <person name="Shao H.Z."/>
            <person name="Wang X."/>
            <person name="Wang C.C."/>
            <person name="Yang T.C."/>
            <person name="Huo Q.B."/>
            <person name="Li W."/>
            <person name="Chen H.Y."/>
            <person name="Chen S.E."/>
            <person name="Zhou L.G."/>
            <person name="Ni X.B."/>
            <person name="Tian J.H."/>
            <person name="Sheng Y."/>
            <person name="Liu T."/>
            <person name="Pan Y.S."/>
            <person name="Xia L.Y."/>
            <person name="Li J."/>
            <person name="Zhao F."/>
            <person name="Cao W.C."/>
        </authorList>
    </citation>
    <scope>NUCLEOTIDE SEQUENCE [LARGE SCALE GENOMIC DNA]</scope>
    <source>
        <strain evidence="2">HaeL-2018</strain>
    </source>
</reference>
<dbReference type="AlphaFoldDB" id="A0A9J6GSK0"/>
<evidence type="ECO:0000313" key="3">
    <source>
        <dbReference type="Proteomes" id="UP000821853"/>
    </source>
</evidence>
<evidence type="ECO:0000256" key="1">
    <source>
        <dbReference type="SAM" id="MobiDB-lite"/>
    </source>
</evidence>
<feature type="compositionally biased region" description="Polar residues" evidence="1">
    <location>
        <begin position="102"/>
        <end position="125"/>
    </location>
</feature>
<gene>
    <name evidence="2" type="ORF">HPB48_022390</name>
</gene>
<organism evidence="2 3">
    <name type="scientific">Haemaphysalis longicornis</name>
    <name type="common">Bush tick</name>
    <dbReference type="NCBI Taxonomy" id="44386"/>
    <lineage>
        <taxon>Eukaryota</taxon>
        <taxon>Metazoa</taxon>
        <taxon>Ecdysozoa</taxon>
        <taxon>Arthropoda</taxon>
        <taxon>Chelicerata</taxon>
        <taxon>Arachnida</taxon>
        <taxon>Acari</taxon>
        <taxon>Parasitiformes</taxon>
        <taxon>Ixodida</taxon>
        <taxon>Ixodoidea</taxon>
        <taxon>Ixodidae</taxon>
        <taxon>Haemaphysalinae</taxon>
        <taxon>Haemaphysalis</taxon>
    </lineage>
</organism>
<name>A0A9J6GSK0_HAELO</name>
<proteinExistence type="predicted"/>
<feature type="compositionally biased region" description="Low complexity" evidence="1">
    <location>
        <begin position="1"/>
        <end position="11"/>
    </location>
</feature>
<comment type="caution">
    <text evidence="2">The sequence shown here is derived from an EMBL/GenBank/DDBJ whole genome shotgun (WGS) entry which is preliminary data.</text>
</comment>
<sequence length="125" mass="13629">MSPSTSSLEAPTPAPAPTADPCGSVLHVEKAATARTFAPTEKKTSASSAAKKTPSKIIRANQNANYAIYHTKQPARTVRNAFDQLPPPLHIRERFVRYPEYSSDTSVQCPPAQETRSTLPQDKPR</sequence>
<protein>
    <submittedName>
        <fullName evidence="2">Uncharacterized protein</fullName>
    </submittedName>
</protein>
<feature type="compositionally biased region" description="Low complexity" evidence="1">
    <location>
        <begin position="45"/>
        <end position="56"/>
    </location>
</feature>